<protein>
    <submittedName>
        <fullName evidence="11">Neurotransmitter-gated ion-channel transmembrane domain-containing protein</fullName>
    </submittedName>
</protein>
<feature type="region of interest" description="Disordered" evidence="7">
    <location>
        <begin position="215"/>
        <end position="253"/>
    </location>
</feature>
<keyword evidence="6" id="KW-0407">Ion channel</keyword>
<keyword evidence="8" id="KW-0812">Transmembrane</keyword>
<evidence type="ECO:0000256" key="8">
    <source>
        <dbReference type="SAM" id="Phobius"/>
    </source>
</evidence>
<dbReference type="PANTHER" id="PTHR18945">
    <property type="entry name" value="NEUROTRANSMITTER GATED ION CHANNEL"/>
    <property type="match status" value="1"/>
</dbReference>
<dbReference type="GO" id="GO:0005886">
    <property type="term" value="C:plasma membrane"/>
    <property type="evidence" value="ECO:0007669"/>
    <property type="project" value="UniProtKB-SubCell"/>
</dbReference>
<keyword evidence="8" id="KW-0472">Membrane</keyword>
<evidence type="ECO:0000313" key="11">
    <source>
        <dbReference type="WBParaSite" id="nRc.2.0.1.t34672-RA"/>
    </source>
</evidence>
<organism evidence="10 11">
    <name type="scientific">Romanomermis culicivorax</name>
    <name type="common">Nematode worm</name>
    <dbReference type="NCBI Taxonomy" id="13658"/>
    <lineage>
        <taxon>Eukaryota</taxon>
        <taxon>Metazoa</taxon>
        <taxon>Ecdysozoa</taxon>
        <taxon>Nematoda</taxon>
        <taxon>Enoplea</taxon>
        <taxon>Dorylaimia</taxon>
        <taxon>Mermithida</taxon>
        <taxon>Mermithoidea</taxon>
        <taxon>Mermithidae</taxon>
        <taxon>Romanomermis</taxon>
    </lineage>
</organism>
<evidence type="ECO:0000259" key="9">
    <source>
        <dbReference type="Pfam" id="PF02932"/>
    </source>
</evidence>
<dbReference type="AlphaFoldDB" id="A0A915K7F2"/>
<dbReference type="InterPro" id="IPR006201">
    <property type="entry name" value="Neur_channel"/>
</dbReference>
<dbReference type="Gene3D" id="1.20.58.390">
    <property type="entry name" value="Neurotransmitter-gated ion-channel transmembrane domain"/>
    <property type="match status" value="1"/>
</dbReference>
<dbReference type="PRINTS" id="PR00253">
    <property type="entry name" value="GABAARECEPTR"/>
</dbReference>
<keyword evidence="3" id="KW-0813">Transport</keyword>
<dbReference type="OMA" id="TINYIRY"/>
<keyword evidence="8" id="KW-1133">Transmembrane helix</keyword>
<dbReference type="InterPro" id="IPR006029">
    <property type="entry name" value="Neurotrans-gated_channel_TM"/>
</dbReference>
<dbReference type="InterPro" id="IPR006028">
    <property type="entry name" value="GABAA/Glycine_rcpt"/>
</dbReference>
<proteinExistence type="predicted"/>
<keyword evidence="5" id="KW-0406">Ion transport</keyword>
<dbReference type="Gene3D" id="2.70.170.10">
    <property type="entry name" value="Neurotransmitter-gated ion-channel ligand-binding domain"/>
    <property type="match status" value="1"/>
</dbReference>
<dbReference type="InterPro" id="IPR036734">
    <property type="entry name" value="Neur_chan_lig-bd_sf"/>
</dbReference>
<dbReference type="Proteomes" id="UP000887565">
    <property type="component" value="Unplaced"/>
</dbReference>
<evidence type="ECO:0000256" key="5">
    <source>
        <dbReference type="ARBA" id="ARBA00023065"/>
    </source>
</evidence>
<evidence type="ECO:0000256" key="4">
    <source>
        <dbReference type="ARBA" id="ARBA00022475"/>
    </source>
</evidence>
<evidence type="ECO:0000313" key="10">
    <source>
        <dbReference type="Proteomes" id="UP000887565"/>
    </source>
</evidence>
<keyword evidence="4" id="KW-1003">Cell membrane</keyword>
<evidence type="ECO:0000256" key="3">
    <source>
        <dbReference type="ARBA" id="ARBA00022448"/>
    </source>
</evidence>
<evidence type="ECO:0000256" key="7">
    <source>
        <dbReference type="SAM" id="MobiDB-lite"/>
    </source>
</evidence>
<accession>A0A915K7F2</accession>
<evidence type="ECO:0000256" key="2">
    <source>
        <dbReference type="ARBA" id="ARBA00004236"/>
    </source>
</evidence>
<feature type="transmembrane region" description="Helical" evidence="8">
    <location>
        <begin position="97"/>
        <end position="118"/>
    </location>
</feature>
<evidence type="ECO:0000256" key="6">
    <source>
        <dbReference type="ARBA" id="ARBA00023303"/>
    </source>
</evidence>
<dbReference type="Pfam" id="PF02932">
    <property type="entry name" value="Neur_chan_memb"/>
    <property type="match status" value="1"/>
</dbReference>
<feature type="transmembrane region" description="Helical" evidence="8">
    <location>
        <begin position="130"/>
        <end position="149"/>
    </location>
</feature>
<dbReference type="WBParaSite" id="nRc.2.0.1.t34672-RA">
    <property type="protein sequence ID" value="nRc.2.0.1.t34672-RA"/>
    <property type="gene ID" value="nRc.2.0.1.g34672"/>
</dbReference>
<dbReference type="GO" id="GO:0004888">
    <property type="term" value="F:transmembrane signaling receptor activity"/>
    <property type="evidence" value="ECO:0007669"/>
    <property type="project" value="InterPro"/>
</dbReference>
<comment type="subcellular location">
    <subcellularLocation>
        <location evidence="2">Cell membrane</location>
    </subcellularLocation>
    <subcellularLocation>
        <location evidence="1">Membrane</location>
        <topology evidence="1">Multi-pass membrane protein</topology>
    </subcellularLocation>
</comment>
<feature type="transmembrane region" description="Helical" evidence="8">
    <location>
        <begin position="71"/>
        <end position="90"/>
    </location>
</feature>
<dbReference type="GO" id="GO:0005230">
    <property type="term" value="F:extracellular ligand-gated monoatomic ion channel activity"/>
    <property type="evidence" value="ECO:0007669"/>
    <property type="project" value="InterPro"/>
</dbReference>
<evidence type="ECO:0000256" key="1">
    <source>
        <dbReference type="ARBA" id="ARBA00004141"/>
    </source>
</evidence>
<dbReference type="InterPro" id="IPR038050">
    <property type="entry name" value="Neuro_actylchol_rec"/>
</dbReference>
<dbReference type="SUPFAM" id="SSF90112">
    <property type="entry name" value="Neurotransmitter-gated ion-channel transmembrane pore"/>
    <property type="match status" value="1"/>
</dbReference>
<dbReference type="InterPro" id="IPR036719">
    <property type="entry name" value="Neuro-gated_channel_TM_sf"/>
</dbReference>
<keyword evidence="10" id="KW-1185">Reference proteome</keyword>
<name>A0A915K7F2_ROMCU</name>
<reference evidence="11" key="1">
    <citation type="submission" date="2022-11" db="UniProtKB">
        <authorList>
            <consortium name="WormBaseParasite"/>
        </authorList>
    </citation>
    <scope>IDENTIFICATION</scope>
</reference>
<sequence length="253" mass="29177">SHTINYIRYEWRDTSAILISPEFKNNVANFQFEQVKREKCLIDTATTGTYSCLKLALYFKRTFSFSHFVNLYLPGFLLVVISWLSFWLSVQAISTRITFALFCFLTLIIQFVIVSPTFPPSQTYRSIDLWFVICLLFLSLALIQCIIVYRITELERKPQYYEQQAQFYGVGGLPQSNLAPIQGAMVVLPSQNSFLQTSAYTSYKKEDELSRVPSKLNAAKASQHKRSWAGLNPPKKSTFVKPERRISTQQDMN</sequence>
<feature type="domain" description="Neurotransmitter-gated ion-channel transmembrane" evidence="9">
    <location>
        <begin position="71"/>
        <end position="160"/>
    </location>
</feature>